<proteinExistence type="predicted"/>
<protein>
    <submittedName>
        <fullName evidence="2">Uncharacterized protein</fullName>
    </submittedName>
</protein>
<keyword evidence="3" id="KW-1185">Reference proteome</keyword>
<reference evidence="2" key="1">
    <citation type="submission" date="2023-03" db="EMBL/GenBank/DDBJ databases">
        <title>Massive genome expansion in bonnet fungi (Mycena s.s.) driven by repeated elements and novel gene families across ecological guilds.</title>
        <authorList>
            <consortium name="Lawrence Berkeley National Laboratory"/>
            <person name="Harder C.B."/>
            <person name="Miyauchi S."/>
            <person name="Viragh M."/>
            <person name="Kuo A."/>
            <person name="Thoen E."/>
            <person name="Andreopoulos B."/>
            <person name="Lu D."/>
            <person name="Skrede I."/>
            <person name="Drula E."/>
            <person name="Henrissat B."/>
            <person name="Morin E."/>
            <person name="Kohler A."/>
            <person name="Barry K."/>
            <person name="LaButti K."/>
            <person name="Morin E."/>
            <person name="Salamov A."/>
            <person name="Lipzen A."/>
            <person name="Mereny Z."/>
            <person name="Hegedus B."/>
            <person name="Baldrian P."/>
            <person name="Stursova M."/>
            <person name="Weitz H."/>
            <person name="Taylor A."/>
            <person name="Grigoriev I.V."/>
            <person name="Nagy L.G."/>
            <person name="Martin F."/>
            <person name="Kauserud H."/>
        </authorList>
    </citation>
    <scope>NUCLEOTIDE SEQUENCE</scope>
    <source>
        <strain evidence="2">CBHHK182m</strain>
    </source>
</reference>
<organism evidence="2 3">
    <name type="scientific">Mycena metata</name>
    <dbReference type="NCBI Taxonomy" id="1033252"/>
    <lineage>
        <taxon>Eukaryota</taxon>
        <taxon>Fungi</taxon>
        <taxon>Dikarya</taxon>
        <taxon>Basidiomycota</taxon>
        <taxon>Agaricomycotina</taxon>
        <taxon>Agaricomycetes</taxon>
        <taxon>Agaricomycetidae</taxon>
        <taxon>Agaricales</taxon>
        <taxon>Marasmiineae</taxon>
        <taxon>Mycenaceae</taxon>
        <taxon>Mycena</taxon>
    </lineage>
</organism>
<dbReference type="AlphaFoldDB" id="A0AAD7I3G1"/>
<feature type="compositionally biased region" description="Basic and acidic residues" evidence="1">
    <location>
        <begin position="78"/>
        <end position="89"/>
    </location>
</feature>
<gene>
    <name evidence="2" type="ORF">B0H16DRAFT_1695882</name>
</gene>
<accession>A0AAD7I3G1</accession>
<comment type="caution">
    <text evidence="2">The sequence shown here is derived from an EMBL/GenBank/DDBJ whole genome shotgun (WGS) entry which is preliminary data.</text>
</comment>
<feature type="non-terminal residue" evidence="2">
    <location>
        <position position="174"/>
    </location>
</feature>
<feature type="region of interest" description="Disordered" evidence="1">
    <location>
        <begin position="134"/>
        <end position="174"/>
    </location>
</feature>
<dbReference type="Proteomes" id="UP001215598">
    <property type="component" value="Unassembled WGS sequence"/>
</dbReference>
<name>A0AAD7I3G1_9AGAR</name>
<feature type="region of interest" description="Disordered" evidence="1">
    <location>
        <begin position="64"/>
        <end position="111"/>
    </location>
</feature>
<dbReference type="EMBL" id="JARKIB010000133">
    <property type="protein sequence ID" value="KAJ7734239.1"/>
    <property type="molecule type" value="Genomic_DNA"/>
</dbReference>
<sequence length="174" mass="19364">MSDQLQSAQIIGENRESRKYCIQRAGTNPETCEPWEAIWVDKSNVTHGMVEAWRLKVKQMAVEYEKQPPRIRKAPSKSRPDPSDVEAREQPGPTITVEETPHQVVPNDPGTFAALAPLAPDLLALLQNGVPRSIEHGTDFESETEVVPFLSRASTPPPDEEEESAPQCPEPDCR</sequence>
<evidence type="ECO:0000313" key="2">
    <source>
        <dbReference type="EMBL" id="KAJ7734239.1"/>
    </source>
</evidence>
<evidence type="ECO:0000256" key="1">
    <source>
        <dbReference type="SAM" id="MobiDB-lite"/>
    </source>
</evidence>
<evidence type="ECO:0000313" key="3">
    <source>
        <dbReference type="Proteomes" id="UP001215598"/>
    </source>
</evidence>